<dbReference type="KEGG" id="ypk:y2601"/>
<feature type="transmembrane region" description="Helical" evidence="1">
    <location>
        <begin position="36"/>
        <end position="54"/>
    </location>
</feature>
<evidence type="ECO:0000313" key="2">
    <source>
        <dbReference type="EMBL" id="AAM86156.1"/>
    </source>
</evidence>
<reference evidence="3" key="2">
    <citation type="submission" date="2003-04" db="EMBL/GenBank/DDBJ databases">
        <authorList>
            <person name="Song Y."/>
            <person name="Tong Z."/>
            <person name="Wang L."/>
            <person name="Han Y."/>
            <person name="Zhang J."/>
            <person name="Pei D."/>
            <person name="Wang J."/>
            <person name="Zhou D."/>
            <person name="Han Y."/>
            <person name="Pang X."/>
            <person name="Zhai J."/>
            <person name="Chen F."/>
            <person name="Qin H."/>
            <person name="Wang J."/>
            <person name="Li S."/>
            <person name="Guo Z."/>
            <person name="Ye C."/>
            <person name="Du Z."/>
            <person name="Lin W."/>
            <person name="Wang J."/>
            <person name="Yu J."/>
            <person name="Yang H."/>
            <person name="Wang J."/>
            <person name="Huang P."/>
            <person name="Yang R."/>
        </authorList>
    </citation>
    <scope>NUCLEOTIDE SEQUENCE</scope>
    <source>
        <strain evidence="3">91001</strain>
    </source>
</reference>
<dbReference type="HOGENOM" id="CLU_092206_1_0_6"/>
<reference evidence="4" key="3">
    <citation type="journal article" date="2004" name="DNA Res.">
        <title>Complete genome sequence of Yersinia pestis strain 91001, an isolate avirulent to humans.</title>
        <authorList>
            <person name="Song Y."/>
            <person name="Tong Z."/>
            <person name="Wang J."/>
            <person name="Wang L."/>
            <person name="Guo Z."/>
            <person name="Han Y."/>
            <person name="Zhang J."/>
            <person name="Pei D."/>
            <person name="Zhou D."/>
            <person name="Qin H."/>
            <person name="Pang X."/>
            <person name="Han Y."/>
            <person name="Zhai J."/>
            <person name="Li M."/>
            <person name="Cui B."/>
            <person name="Qi Z."/>
            <person name="Jin L."/>
            <person name="Dai R."/>
            <person name="Chen F."/>
            <person name="Li S."/>
            <person name="Ye C."/>
            <person name="Du Z."/>
            <person name="Lin W."/>
            <person name="Wang J."/>
            <person name="Yu J."/>
            <person name="Yang H."/>
            <person name="Wang J."/>
            <person name="Huang P."/>
            <person name="Yang R."/>
        </authorList>
    </citation>
    <scope>NUCLEOTIDE SEQUENCE [LARGE SCALE GENOMIC DNA]</scope>
    <source>
        <strain evidence="4">91001 / Biovar Mediaevalis</strain>
    </source>
</reference>
<gene>
    <name evidence="2" type="ordered locus">y2601</name>
    <name evidence="3" type="ordered locus">YP_1452</name>
</gene>
<evidence type="ECO:0000313" key="4">
    <source>
        <dbReference type="Proteomes" id="UP000001019"/>
    </source>
</evidence>
<dbReference type="GO" id="GO:0015035">
    <property type="term" value="F:protein-disulfide reductase activity"/>
    <property type="evidence" value="ECO:0007669"/>
    <property type="project" value="InterPro"/>
</dbReference>
<evidence type="ECO:0000313" key="3">
    <source>
        <dbReference type="EMBL" id="AAS61691.1"/>
    </source>
</evidence>
<dbReference type="Pfam" id="PF04134">
    <property type="entry name" value="DCC1-like"/>
    <property type="match status" value="1"/>
</dbReference>
<dbReference type="InterPro" id="IPR007263">
    <property type="entry name" value="DCC1-like"/>
</dbReference>
<dbReference type="EMBL" id="AE009952">
    <property type="protein sequence ID" value="AAM86156.1"/>
    <property type="molecule type" value="Genomic_DNA"/>
</dbReference>
<reference evidence="2 5" key="1">
    <citation type="journal article" date="2002" name="J. Bacteriol.">
        <title>Genome sequence of Yersinia pestis KIM.</title>
        <authorList>
            <person name="Deng W."/>
            <person name="Burland V."/>
            <person name="Plunkett G.III."/>
            <person name="Boutin A."/>
            <person name="Mayhew G.F."/>
            <person name="Liss P."/>
            <person name="Perna N.T."/>
            <person name="Rose D.J."/>
            <person name="Mau B."/>
            <person name="Zhou S."/>
            <person name="Schwartz D.C."/>
            <person name="Fetherston J.D."/>
            <person name="Lindler L.E."/>
            <person name="Brubaker R.R."/>
            <person name="Plana G.V."/>
            <person name="Straley S.C."/>
            <person name="McDonough K.A."/>
            <person name="Nilles M.L."/>
            <person name="Matson J.S."/>
            <person name="Blattner F.R."/>
            <person name="Perry R.D."/>
        </authorList>
    </citation>
    <scope>NUCLEOTIDE SEQUENCE [LARGE SCALE GENOMIC DNA]</scope>
    <source>
        <strain evidence="2">KIM</strain>
        <strain evidence="5">KIM10+ / Biovar Mediaevalis</strain>
    </source>
</reference>
<dbReference type="Proteomes" id="UP000001019">
    <property type="component" value="Chromosome"/>
</dbReference>
<dbReference type="EMBL" id="AE017042">
    <property type="protein sequence ID" value="AAS61691.1"/>
    <property type="molecule type" value="Genomic_DNA"/>
</dbReference>
<dbReference type="EnsemblBacteria" id="AAS61691">
    <property type="protein sequence ID" value="AAS61691"/>
    <property type="gene ID" value="YP_1452"/>
</dbReference>
<dbReference type="AlphaFoldDB" id="Q8CKY5"/>
<keyword evidence="1" id="KW-1133">Transmembrane helix</keyword>
<dbReference type="InterPro" id="IPR052927">
    <property type="entry name" value="DCC_oxidoreductase"/>
</dbReference>
<name>Q8CKY5_YERPE</name>
<evidence type="ECO:0000256" key="1">
    <source>
        <dbReference type="SAM" id="Phobius"/>
    </source>
</evidence>
<keyword evidence="1" id="KW-0472">Membrane</keyword>
<dbReference type="Proteomes" id="UP000002490">
    <property type="component" value="Chromosome"/>
</dbReference>
<accession>Q8CKY5</accession>
<dbReference type="KEGG" id="ypm:YP_1452"/>
<organism evidence="2 5">
    <name type="scientific">Yersinia pestis</name>
    <dbReference type="NCBI Taxonomy" id="632"/>
    <lineage>
        <taxon>Bacteria</taxon>
        <taxon>Pseudomonadati</taxon>
        <taxon>Pseudomonadota</taxon>
        <taxon>Gammaproteobacteria</taxon>
        <taxon>Enterobacterales</taxon>
        <taxon>Yersiniaceae</taxon>
        <taxon>Yersinia</taxon>
    </lineage>
</organism>
<proteinExistence type="predicted"/>
<dbReference type="PANTHER" id="PTHR33639">
    <property type="entry name" value="THIOL-DISULFIDE OXIDOREDUCTASE DCC"/>
    <property type="match status" value="1"/>
</dbReference>
<protein>
    <submittedName>
        <fullName evidence="3">Membrane protein</fullName>
    </submittedName>
</protein>
<evidence type="ECO:0000313" key="5">
    <source>
        <dbReference type="Proteomes" id="UP000002490"/>
    </source>
</evidence>
<reference evidence="3" key="4">
    <citation type="submission" date="2016-05" db="EMBL/GenBank/DDBJ databases">
        <title>Reannotation of Yersinia pestis strain 91001 based on omics data.</title>
        <authorList>
            <person name="Yiqing M."/>
        </authorList>
    </citation>
    <scope>NUCLEOTIDE SEQUENCE</scope>
    <source>
        <strain evidence="3">91001</strain>
    </source>
</reference>
<sequence length="162" mass="19084">MTVIKYSDYNFRTSLNALRRYVVSAPLPYIKPGERVIIYDGVCALCTGWVNFLIRHDRRHTVRLSAVQSKKGHALLEWAGLPTDKINTLVLIENQQVYLRSEAIFRVIANLPWPWRILGVLRIFPRPLRDRCYDGIALNRYRLFGRYDAVRKLKADHERRFL</sequence>
<keyword evidence="1" id="KW-0812">Transmembrane</keyword>
<dbReference type="DNASU" id="1147548"/>
<accession>Q74V79</accession>
<dbReference type="PANTHER" id="PTHR33639:SF2">
    <property type="entry name" value="DUF393 DOMAIN-CONTAINING PROTEIN"/>
    <property type="match status" value="1"/>
</dbReference>